<evidence type="ECO:0000256" key="1">
    <source>
        <dbReference type="SAM" id="Phobius"/>
    </source>
</evidence>
<reference evidence="2 3" key="1">
    <citation type="submission" date="2020-08" db="EMBL/GenBank/DDBJ databases">
        <title>Functional genomics of gut bacteria from endangered species of beetles.</title>
        <authorList>
            <person name="Carlos-Shanley C."/>
        </authorList>
    </citation>
    <scope>NUCLEOTIDE SEQUENCE [LARGE SCALE GENOMIC DNA]</scope>
    <source>
        <strain evidence="2 3">S00198</strain>
    </source>
</reference>
<sequence length="81" mass="8933">MPTNDNNTPRNSQQAKADKEMLFKGITCALIGLVILLAPYVARSGGVRDLMAQATLVGWFALVLGGAFIVNYLLRRARRQR</sequence>
<proteinExistence type="predicted"/>
<comment type="caution">
    <text evidence="2">The sequence shown here is derived from an EMBL/GenBank/DDBJ whole genome shotgun (WGS) entry which is preliminary data.</text>
</comment>
<accession>A0A7X0PLC2</accession>
<name>A0A7X0PLC2_9BURK</name>
<keyword evidence="1" id="KW-0472">Membrane</keyword>
<keyword evidence="1" id="KW-1133">Transmembrane helix</keyword>
<dbReference type="RefSeq" id="WP_184865709.1">
    <property type="nucleotide sequence ID" value="NZ_JACHLK010000027.1"/>
</dbReference>
<dbReference type="Proteomes" id="UP000575083">
    <property type="component" value="Unassembled WGS sequence"/>
</dbReference>
<dbReference type="AlphaFoldDB" id="A0A7X0PLC2"/>
<dbReference type="EMBL" id="JACHLK010000027">
    <property type="protein sequence ID" value="MBB6564070.1"/>
    <property type="molecule type" value="Genomic_DNA"/>
</dbReference>
<evidence type="ECO:0000313" key="2">
    <source>
        <dbReference type="EMBL" id="MBB6564070.1"/>
    </source>
</evidence>
<gene>
    <name evidence="2" type="ORF">HNP48_006796</name>
</gene>
<keyword evidence="3" id="KW-1185">Reference proteome</keyword>
<feature type="transmembrane region" description="Helical" evidence="1">
    <location>
        <begin position="54"/>
        <end position="74"/>
    </location>
</feature>
<protein>
    <submittedName>
        <fullName evidence="2">Uncharacterized membrane protein HdeD (DUF308 family)</fullName>
    </submittedName>
</protein>
<feature type="transmembrane region" description="Helical" evidence="1">
    <location>
        <begin position="21"/>
        <end position="42"/>
    </location>
</feature>
<evidence type="ECO:0000313" key="3">
    <source>
        <dbReference type="Proteomes" id="UP000575083"/>
    </source>
</evidence>
<keyword evidence="1" id="KW-0812">Transmembrane</keyword>
<organism evidence="2 3">
    <name type="scientific">Acidovorax soli</name>
    <dbReference type="NCBI Taxonomy" id="592050"/>
    <lineage>
        <taxon>Bacteria</taxon>
        <taxon>Pseudomonadati</taxon>
        <taxon>Pseudomonadota</taxon>
        <taxon>Betaproteobacteria</taxon>
        <taxon>Burkholderiales</taxon>
        <taxon>Comamonadaceae</taxon>
        <taxon>Acidovorax</taxon>
    </lineage>
</organism>